<dbReference type="InterPro" id="IPR014967">
    <property type="entry name" value="Uncharacterised_YugN-like"/>
</dbReference>
<dbReference type="RefSeq" id="WP_091185392.1">
    <property type="nucleotide sequence ID" value="NZ_FOMT01000002.1"/>
</dbReference>
<evidence type="ECO:0000313" key="1">
    <source>
        <dbReference type="EMBL" id="SFE17166.1"/>
    </source>
</evidence>
<dbReference type="AlphaFoldDB" id="A0A1I1YC73"/>
<sequence>MIPLSSSLEARQQAFTDSRDWLEQHQFSLGGNWDYTNGSFDRALDQENKVWLRLPFQVTNGSVVDVTADTNAIITLGTPYVLRHEYQEGNDPEASARVVGALFDQFQSPSNPDAHVDAKWIDKAKEVLREVEKLFPQ</sequence>
<keyword evidence="2" id="KW-1185">Reference proteome</keyword>
<dbReference type="EMBL" id="FOMT01000002">
    <property type="protein sequence ID" value="SFE17166.1"/>
    <property type="molecule type" value="Genomic_DNA"/>
</dbReference>
<organism evidence="1 2">
    <name type="scientific">Paenibacillus catalpae</name>
    <dbReference type="NCBI Taxonomy" id="1045775"/>
    <lineage>
        <taxon>Bacteria</taxon>
        <taxon>Bacillati</taxon>
        <taxon>Bacillota</taxon>
        <taxon>Bacilli</taxon>
        <taxon>Bacillales</taxon>
        <taxon>Paenibacillaceae</taxon>
        <taxon>Paenibacillus</taxon>
    </lineage>
</organism>
<dbReference type="OrthoDB" id="2988890at2"/>
<dbReference type="InterPro" id="IPR036491">
    <property type="entry name" value="YugN-like_sf"/>
</dbReference>
<dbReference type="SUPFAM" id="SSF160755">
    <property type="entry name" value="YugN-like"/>
    <property type="match status" value="1"/>
</dbReference>
<dbReference type="Proteomes" id="UP000198855">
    <property type="component" value="Unassembled WGS sequence"/>
</dbReference>
<name>A0A1I1YC73_9BACL</name>
<dbReference type="STRING" id="1045775.SAMN05216378_2582"/>
<proteinExistence type="predicted"/>
<evidence type="ECO:0000313" key="2">
    <source>
        <dbReference type="Proteomes" id="UP000198855"/>
    </source>
</evidence>
<reference evidence="2" key="1">
    <citation type="submission" date="2016-10" db="EMBL/GenBank/DDBJ databases">
        <authorList>
            <person name="Varghese N."/>
            <person name="Submissions S."/>
        </authorList>
    </citation>
    <scope>NUCLEOTIDE SEQUENCE [LARGE SCALE GENOMIC DNA]</scope>
    <source>
        <strain evidence="2">CGMCC 1.10784</strain>
    </source>
</reference>
<gene>
    <name evidence="1" type="ORF">SAMN05216378_2582</name>
</gene>
<protein>
    <submittedName>
        <fullName evidence="1">YugN-like family protein</fullName>
    </submittedName>
</protein>
<dbReference type="Gene3D" id="3.30.310.100">
    <property type="entry name" value="YugN-like"/>
    <property type="match status" value="1"/>
</dbReference>
<dbReference type="Pfam" id="PF08868">
    <property type="entry name" value="YugN"/>
    <property type="match status" value="1"/>
</dbReference>
<accession>A0A1I1YC73</accession>